<dbReference type="AlphaFoldDB" id="A0A0R2FFF5"/>
<reference evidence="1 2" key="1">
    <citation type="journal article" date="2015" name="Genome Announc.">
        <title>Expanding the biotechnology potential of lactobacilli through comparative genomics of 213 strains and associated genera.</title>
        <authorList>
            <person name="Sun Z."/>
            <person name="Harris H.M."/>
            <person name="McCann A."/>
            <person name="Guo C."/>
            <person name="Argimon S."/>
            <person name="Zhang W."/>
            <person name="Yang X."/>
            <person name="Jeffery I.B."/>
            <person name="Cooney J.C."/>
            <person name="Kagawa T.F."/>
            <person name="Liu W."/>
            <person name="Song Y."/>
            <person name="Salvetti E."/>
            <person name="Wrobel A."/>
            <person name="Rasinkangas P."/>
            <person name="Parkhill J."/>
            <person name="Rea M.C."/>
            <person name="O'Sullivan O."/>
            <person name="Ritari J."/>
            <person name="Douillard F.P."/>
            <person name="Paul Ross R."/>
            <person name="Yang R."/>
            <person name="Briner A.E."/>
            <person name="Felis G.E."/>
            <person name="de Vos W.M."/>
            <person name="Barrangou R."/>
            <person name="Klaenhammer T.R."/>
            <person name="Caufield P.W."/>
            <person name="Cui Y."/>
            <person name="Zhang H."/>
            <person name="O'Toole P.W."/>
        </authorList>
    </citation>
    <scope>NUCLEOTIDE SEQUENCE [LARGE SCALE GENOMIC DNA]</scope>
    <source>
        <strain evidence="1 2">ATCC BAA-66</strain>
    </source>
</reference>
<accession>A0A0R2FFF5</accession>
<sequence>MIDYIIANSFRYTEQNRKLLKHLNDGDLQAVTKLTTKEVAEKIDDMRQELSVSLS</sequence>
<comment type="caution">
    <text evidence="1">The sequence shown here is derived from an EMBL/GenBank/DDBJ whole genome shotgun (WGS) entry which is preliminary data.</text>
</comment>
<gene>
    <name evidence="1" type="ORF">IV38_GL002202</name>
</gene>
<proteinExistence type="predicted"/>
<dbReference type="Proteomes" id="UP000051751">
    <property type="component" value="Unassembled WGS sequence"/>
</dbReference>
<dbReference type="PATRIC" id="fig|81857.3.peg.2259"/>
<evidence type="ECO:0000313" key="1">
    <source>
        <dbReference type="EMBL" id="KRN27362.1"/>
    </source>
</evidence>
<dbReference type="EMBL" id="JQAT01000009">
    <property type="protein sequence ID" value="KRN27362.1"/>
    <property type="molecule type" value="Genomic_DNA"/>
</dbReference>
<name>A0A0R2FFF5_9LACO</name>
<evidence type="ECO:0000313" key="2">
    <source>
        <dbReference type="Proteomes" id="UP000051751"/>
    </source>
</evidence>
<organism evidence="1 2">
    <name type="scientific">Lactobacillus selangorensis</name>
    <dbReference type="NCBI Taxonomy" id="81857"/>
    <lineage>
        <taxon>Bacteria</taxon>
        <taxon>Bacillati</taxon>
        <taxon>Bacillota</taxon>
        <taxon>Bacilli</taxon>
        <taxon>Lactobacillales</taxon>
        <taxon>Lactobacillaceae</taxon>
        <taxon>Lactobacillus</taxon>
    </lineage>
</organism>
<protein>
    <submittedName>
        <fullName evidence="1">Uncharacterized protein</fullName>
    </submittedName>
</protein>